<gene>
    <name evidence="1" type="ORF">E2562_023639</name>
</gene>
<evidence type="ECO:0000313" key="1">
    <source>
        <dbReference type="EMBL" id="KAF0889336.1"/>
    </source>
</evidence>
<sequence length="82" mass="9352">MVCLSIPLAKSLIKKDQEGDNNKKKPCPGYALWCKDQWNEIKKENLQADFKTVVTKDGDKKGKKKWTEAEMVLQAGNAWQRG</sequence>
<dbReference type="EMBL" id="SPHZ02000012">
    <property type="protein sequence ID" value="KAF0889336.1"/>
    <property type="molecule type" value="Genomic_DNA"/>
</dbReference>
<dbReference type="PANTHER" id="PTHR46912">
    <property type="entry name" value="HIGH MOBILITY GROUP B PROTEIN 13"/>
    <property type="match status" value="1"/>
</dbReference>
<reference evidence="1 2" key="1">
    <citation type="submission" date="2019-11" db="EMBL/GenBank/DDBJ databases">
        <title>Whole genome sequence of Oryza granulata.</title>
        <authorList>
            <person name="Li W."/>
        </authorList>
    </citation>
    <scope>NUCLEOTIDE SEQUENCE [LARGE SCALE GENOMIC DNA]</scope>
    <source>
        <strain evidence="2">cv. Menghai</strain>
        <tissue evidence="1">Leaf</tissue>
    </source>
</reference>
<dbReference type="Proteomes" id="UP000479710">
    <property type="component" value="Unassembled WGS sequence"/>
</dbReference>
<organism evidence="1 2">
    <name type="scientific">Oryza meyeriana var. granulata</name>
    <dbReference type="NCBI Taxonomy" id="110450"/>
    <lineage>
        <taxon>Eukaryota</taxon>
        <taxon>Viridiplantae</taxon>
        <taxon>Streptophyta</taxon>
        <taxon>Embryophyta</taxon>
        <taxon>Tracheophyta</taxon>
        <taxon>Spermatophyta</taxon>
        <taxon>Magnoliopsida</taxon>
        <taxon>Liliopsida</taxon>
        <taxon>Poales</taxon>
        <taxon>Poaceae</taxon>
        <taxon>BOP clade</taxon>
        <taxon>Oryzoideae</taxon>
        <taxon>Oryzeae</taxon>
        <taxon>Oryzinae</taxon>
        <taxon>Oryza</taxon>
        <taxon>Oryza meyeriana</taxon>
    </lineage>
</organism>
<evidence type="ECO:0000313" key="2">
    <source>
        <dbReference type="Proteomes" id="UP000479710"/>
    </source>
</evidence>
<dbReference type="Gene3D" id="1.10.30.10">
    <property type="entry name" value="High mobility group box domain"/>
    <property type="match status" value="1"/>
</dbReference>
<dbReference type="InterPro" id="IPR044601">
    <property type="entry name" value="HMGB6/HMGB13"/>
</dbReference>
<dbReference type="SUPFAM" id="SSF47095">
    <property type="entry name" value="HMG-box"/>
    <property type="match status" value="1"/>
</dbReference>
<dbReference type="AlphaFoldDB" id="A0A6G1BN79"/>
<name>A0A6G1BN79_9ORYZ</name>
<comment type="caution">
    <text evidence="1">The sequence shown here is derived from an EMBL/GenBank/DDBJ whole genome shotgun (WGS) entry which is preliminary data.</text>
</comment>
<dbReference type="InterPro" id="IPR036910">
    <property type="entry name" value="HMG_box_dom_sf"/>
</dbReference>
<keyword evidence="2" id="KW-1185">Reference proteome</keyword>
<dbReference type="PANTHER" id="PTHR46912:SF1">
    <property type="entry name" value="HIGH MOBILITY GROUP B PROTEIN 13"/>
    <property type="match status" value="1"/>
</dbReference>
<dbReference type="OrthoDB" id="1919336at2759"/>
<dbReference type="GO" id="GO:0003677">
    <property type="term" value="F:DNA binding"/>
    <property type="evidence" value="ECO:0007669"/>
    <property type="project" value="InterPro"/>
</dbReference>
<protein>
    <submittedName>
        <fullName evidence="1">Uncharacterized protein</fullName>
    </submittedName>
</protein>
<proteinExistence type="predicted"/>
<accession>A0A6G1BN79</accession>